<dbReference type="InterPro" id="IPR002306">
    <property type="entry name" value="Trp-tRNA-ligase"/>
</dbReference>
<keyword evidence="8 14" id="KW-0030">Aminoacyl-tRNA synthetase</keyword>
<dbReference type="Gene3D" id="3.40.50.620">
    <property type="entry name" value="HUPs"/>
    <property type="match status" value="1"/>
</dbReference>
<dbReference type="PROSITE" id="PS00178">
    <property type="entry name" value="AA_TRNA_LIGASE_I"/>
    <property type="match status" value="1"/>
</dbReference>
<organism evidence="15 16">
    <name type="scientific">Ladona fulva</name>
    <name type="common">Scarce chaser dragonfly</name>
    <name type="synonym">Libellula fulva</name>
    <dbReference type="NCBI Taxonomy" id="123851"/>
    <lineage>
        <taxon>Eukaryota</taxon>
        <taxon>Metazoa</taxon>
        <taxon>Ecdysozoa</taxon>
        <taxon>Arthropoda</taxon>
        <taxon>Hexapoda</taxon>
        <taxon>Insecta</taxon>
        <taxon>Pterygota</taxon>
        <taxon>Palaeoptera</taxon>
        <taxon>Odonata</taxon>
        <taxon>Epiprocta</taxon>
        <taxon>Anisoptera</taxon>
        <taxon>Libelluloidea</taxon>
        <taxon>Libellulidae</taxon>
        <taxon>Ladona</taxon>
    </lineage>
</organism>
<dbReference type="GO" id="GO:0004830">
    <property type="term" value="F:tryptophan-tRNA ligase activity"/>
    <property type="evidence" value="ECO:0007669"/>
    <property type="project" value="UniProtKB-EC"/>
</dbReference>
<evidence type="ECO:0000256" key="14">
    <source>
        <dbReference type="RuleBase" id="RU363036"/>
    </source>
</evidence>
<dbReference type="InterPro" id="IPR002305">
    <property type="entry name" value="aa-tRNA-synth_Ic"/>
</dbReference>
<dbReference type="AlphaFoldDB" id="A0A8K0P5Y7"/>
<dbReference type="InterPro" id="IPR050203">
    <property type="entry name" value="Trp-tRNA_synthetase"/>
</dbReference>
<dbReference type="Pfam" id="PF00579">
    <property type="entry name" value="tRNA-synt_1b"/>
    <property type="match status" value="1"/>
</dbReference>
<dbReference type="PANTHER" id="PTHR43766:SF1">
    <property type="entry name" value="TRYPTOPHAN--TRNA LIGASE, MITOCHONDRIAL"/>
    <property type="match status" value="1"/>
</dbReference>
<dbReference type="CDD" id="cd00806">
    <property type="entry name" value="TrpRS_core"/>
    <property type="match status" value="1"/>
</dbReference>
<keyword evidence="5 14" id="KW-0547">Nucleotide-binding</keyword>
<evidence type="ECO:0000256" key="3">
    <source>
        <dbReference type="ARBA" id="ARBA00013161"/>
    </source>
</evidence>
<evidence type="ECO:0000256" key="8">
    <source>
        <dbReference type="ARBA" id="ARBA00023146"/>
    </source>
</evidence>
<comment type="similarity">
    <text evidence="2 14">Belongs to the class-I aminoacyl-tRNA synthetase family.</text>
</comment>
<dbReference type="EMBL" id="KZ308593">
    <property type="protein sequence ID" value="KAG8232099.1"/>
    <property type="molecule type" value="Genomic_DNA"/>
</dbReference>
<dbReference type="EC" id="6.1.1.2" evidence="3"/>
<dbReference type="PANTHER" id="PTHR43766">
    <property type="entry name" value="TRYPTOPHAN--TRNA LIGASE, MITOCHONDRIAL"/>
    <property type="match status" value="1"/>
</dbReference>
<dbReference type="InterPro" id="IPR001412">
    <property type="entry name" value="aa-tRNA-synth_I_CS"/>
</dbReference>
<evidence type="ECO:0000256" key="1">
    <source>
        <dbReference type="ARBA" id="ARBA00004305"/>
    </source>
</evidence>
<reference evidence="15" key="1">
    <citation type="submission" date="2013-04" db="EMBL/GenBank/DDBJ databases">
        <authorList>
            <person name="Qu J."/>
            <person name="Murali S.C."/>
            <person name="Bandaranaike D."/>
            <person name="Bellair M."/>
            <person name="Blankenburg K."/>
            <person name="Chao H."/>
            <person name="Dinh H."/>
            <person name="Doddapaneni H."/>
            <person name="Downs B."/>
            <person name="Dugan-Rocha S."/>
            <person name="Elkadiri S."/>
            <person name="Gnanaolivu R.D."/>
            <person name="Hernandez B."/>
            <person name="Javaid M."/>
            <person name="Jayaseelan J.C."/>
            <person name="Lee S."/>
            <person name="Li M."/>
            <person name="Ming W."/>
            <person name="Munidasa M."/>
            <person name="Muniz J."/>
            <person name="Nguyen L."/>
            <person name="Ongeri F."/>
            <person name="Osuji N."/>
            <person name="Pu L.-L."/>
            <person name="Puazo M."/>
            <person name="Qu C."/>
            <person name="Quiroz J."/>
            <person name="Raj R."/>
            <person name="Weissenberger G."/>
            <person name="Xin Y."/>
            <person name="Zou X."/>
            <person name="Han Y."/>
            <person name="Richards S."/>
            <person name="Worley K."/>
            <person name="Muzny D."/>
            <person name="Gibbs R."/>
        </authorList>
    </citation>
    <scope>NUCLEOTIDE SEQUENCE</scope>
    <source>
        <strain evidence="15">Sampled in the wild</strain>
    </source>
</reference>
<accession>A0A8K0P5Y7</accession>
<keyword evidence="7 14" id="KW-0648">Protein biosynthesis</keyword>
<dbReference type="SUPFAM" id="SSF52374">
    <property type="entry name" value="Nucleotidylyl transferase"/>
    <property type="match status" value="1"/>
</dbReference>
<keyword evidence="4 14" id="KW-0436">Ligase</keyword>
<evidence type="ECO:0000256" key="11">
    <source>
        <dbReference type="ARBA" id="ARBA00059972"/>
    </source>
</evidence>
<keyword evidence="6 14" id="KW-0067">ATP-binding</keyword>
<evidence type="ECO:0000256" key="4">
    <source>
        <dbReference type="ARBA" id="ARBA00022598"/>
    </source>
</evidence>
<evidence type="ECO:0000256" key="13">
    <source>
        <dbReference type="ARBA" id="ARBA00080951"/>
    </source>
</evidence>
<keyword evidence="16" id="KW-1185">Reference proteome</keyword>
<proteinExistence type="inferred from homology"/>
<evidence type="ECO:0000256" key="12">
    <source>
        <dbReference type="ARBA" id="ARBA00069760"/>
    </source>
</evidence>
<dbReference type="GO" id="GO:0005524">
    <property type="term" value="F:ATP binding"/>
    <property type="evidence" value="ECO:0007669"/>
    <property type="project" value="UniProtKB-KW"/>
</dbReference>
<comment type="catalytic activity">
    <reaction evidence="10">
        <text>tRNA(Trp) + L-tryptophan + ATP = L-tryptophyl-tRNA(Trp) + AMP + diphosphate + H(+)</text>
        <dbReference type="Rhea" id="RHEA:24080"/>
        <dbReference type="Rhea" id="RHEA-COMP:9671"/>
        <dbReference type="Rhea" id="RHEA-COMP:9705"/>
        <dbReference type="ChEBI" id="CHEBI:15378"/>
        <dbReference type="ChEBI" id="CHEBI:30616"/>
        <dbReference type="ChEBI" id="CHEBI:33019"/>
        <dbReference type="ChEBI" id="CHEBI:57912"/>
        <dbReference type="ChEBI" id="CHEBI:78442"/>
        <dbReference type="ChEBI" id="CHEBI:78535"/>
        <dbReference type="ChEBI" id="CHEBI:456215"/>
        <dbReference type="EC" id="6.1.1.2"/>
    </reaction>
</comment>
<dbReference type="InterPro" id="IPR024109">
    <property type="entry name" value="Trp-tRNA-ligase_bac-type"/>
</dbReference>
<evidence type="ECO:0000256" key="6">
    <source>
        <dbReference type="ARBA" id="ARBA00022840"/>
    </source>
</evidence>
<dbReference type="GO" id="GO:0005759">
    <property type="term" value="C:mitochondrial matrix"/>
    <property type="evidence" value="ECO:0007669"/>
    <property type="project" value="UniProtKB-SubCell"/>
</dbReference>
<evidence type="ECO:0000256" key="7">
    <source>
        <dbReference type="ARBA" id="ARBA00022917"/>
    </source>
</evidence>
<dbReference type="FunFam" id="3.40.50.620:FF:000082">
    <property type="entry name" value="MSW1p Mitochondrial tryptophanyl-tRNA synthetase"/>
    <property type="match status" value="1"/>
</dbReference>
<evidence type="ECO:0000313" key="16">
    <source>
        <dbReference type="Proteomes" id="UP000792457"/>
    </source>
</evidence>
<dbReference type="Proteomes" id="UP000792457">
    <property type="component" value="Unassembled WGS sequence"/>
</dbReference>
<protein>
    <recommendedName>
        <fullName evidence="12">Tryptophan--tRNA ligase, mitochondrial</fullName>
        <ecNumber evidence="3">6.1.1.2</ecNumber>
    </recommendedName>
    <alternativeName>
        <fullName evidence="13">(Mt)TrpRS</fullName>
    </alternativeName>
    <alternativeName>
        <fullName evidence="9">Tryptophanyl-tRNA synthetase</fullName>
    </alternativeName>
</protein>
<comment type="subcellular location">
    <subcellularLocation>
        <location evidence="1">Mitochondrion matrix</location>
    </subcellularLocation>
</comment>
<comment type="function">
    <text evidence="11">Catalyzes the attachment of tryptophan to tRNA(Trp) in a two-step reaction: tryptophan is first activated by ATP to form Trp-AMP and then transferred to the acceptor end of tRNA(Trp).</text>
</comment>
<dbReference type="FunFam" id="1.10.240.10:FF:000002">
    <property type="entry name" value="Tryptophan--tRNA ligase"/>
    <property type="match status" value="1"/>
</dbReference>
<dbReference type="InterPro" id="IPR014729">
    <property type="entry name" value="Rossmann-like_a/b/a_fold"/>
</dbReference>
<name>A0A8K0P5Y7_LADFU</name>
<sequence>MNSKVFRLSKLFLKRNHHLCISRNSLCNISTSMERVFSGIQPTGTLHLGNYFGALKKWVELQETCGSVLYSIVDLHSITLPQDPKILHRNILEVTACLLACGINPQKSILFQQSKVSQHAELAWVLGCMTTMARLGHLPQFKEKSASVKDIPLGIFVYPVLQSADILVYKATKVPVGEDQLQHLQLAQHLAKLFNSKYGKLFPHPKALINDDCTARLRSLRDPTKKMSKSEPDPKSRIDLTDSEEVILEKVKKAVTDFESAVTWDPKNRPGVSNLIAIHCGMTGKTPEEIVQDAQGLDTGKYKLVVADAINKVLQPIREETMRLLKDPPFLEQILEDGSMKASSIAEDTWESVRKLVGLSS</sequence>
<gene>
    <name evidence="15" type="ORF">J437_LFUL012296</name>
</gene>
<dbReference type="NCBIfam" id="TIGR00233">
    <property type="entry name" value="trpS"/>
    <property type="match status" value="1"/>
</dbReference>
<dbReference type="PRINTS" id="PR01039">
    <property type="entry name" value="TRNASYNTHTRP"/>
</dbReference>
<evidence type="ECO:0000256" key="2">
    <source>
        <dbReference type="ARBA" id="ARBA00005594"/>
    </source>
</evidence>
<evidence type="ECO:0000256" key="10">
    <source>
        <dbReference type="ARBA" id="ARBA00049929"/>
    </source>
</evidence>
<evidence type="ECO:0000256" key="9">
    <source>
        <dbReference type="ARBA" id="ARBA00030268"/>
    </source>
</evidence>
<dbReference type="HAMAP" id="MF_00140_B">
    <property type="entry name" value="Trp_tRNA_synth_B"/>
    <property type="match status" value="1"/>
</dbReference>
<dbReference type="GO" id="GO:0070183">
    <property type="term" value="P:mitochondrial tryptophanyl-tRNA aminoacylation"/>
    <property type="evidence" value="ECO:0007669"/>
    <property type="project" value="TreeGrafter"/>
</dbReference>
<evidence type="ECO:0000256" key="5">
    <source>
        <dbReference type="ARBA" id="ARBA00022741"/>
    </source>
</evidence>
<dbReference type="OrthoDB" id="15808at2759"/>
<reference evidence="15" key="2">
    <citation type="submission" date="2017-10" db="EMBL/GenBank/DDBJ databases">
        <title>Ladona fulva Genome sequencing and assembly.</title>
        <authorList>
            <person name="Murali S."/>
            <person name="Richards S."/>
            <person name="Bandaranaike D."/>
            <person name="Bellair M."/>
            <person name="Blankenburg K."/>
            <person name="Chao H."/>
            <person name="Dinh H."/>
            <person name="Doddapaneni H."/>
            <person name="Dugan-Rocha S."/>
            <person name="Elkadiri S."/>
            <person name="Gnanaolivu R."/>
            <person name="Hernandez B."/>
            <person name="Skinner E."/>
            <person name="Javaid M."/>
            <person name="Lee S."/>
            <person name="Li M."/>
            <person name="Ming W."/>
            <person name="Munidasa M."/>
            <person name="Muniz J."/>
            <person name="Nguyen L."/>
            <person name="Hughes D."/>
            <person name="Osuji N."/>
            <person name="Pu L.-L."/>
            <person name="Puazo M."/>
            <person name="Qu C."/>
            <person name="Quiroz J."/>
            <person name="Raj R."/>
            <person name="Weissenberger G."/>
            <person name="Xin Y."/>
            <person name="Zou X."/>
            <person name="Han Y."/>
            <person name="Worley K."/>
            <person name="Muzny D."/>
            <person name="Gibbs R."/>
        </authorList>
    </citation>
    <scope>NUCLEOTIDE SEQUENCE</scope>
    <source>
        <strain evidence="15">Sampled in the wild</strain>
    </source>
</reference>
<comment type="caution">
    <text evidence="15">The sequence shown here is derived from an EMBL/GenBank/DDBJ whole genome shotgun (WGS) entry which is preliminary data.</text>
</comment>
<dbReference type="Gene3D" id="1.10.240.10">
    <property type="entry name" value="Tyrosyl-Transfer RNA Synthetase"/>
    <property type="match status" value="1"/>
</dbReference>
<evidence type="ECO:0000313" key="15">
    <source>
        <dbReference type="EMBL" id="KAG8232099.1"/>
    </source>
</evidence>